<feature type="compositionally biased region" description="Polar residues" evidence="3">
    <location>
        <begin position="621"/>
        <end position="637"/>
    </location>
</feature>
<reference evidence="5" key="1">
    <citation type="submission" date="2016-06" db="EMBL/GenBank/DDBJ databases">
        <authorList>
            <person name="Cuomo C."/>
            <person name="Litvintseva A."/>
            <person name="Heitman J."/>
            <person name="Chen Y."/>
            <person name="Sun S."/>
            <person name="Springer D."/>
            <person name="Dromer F."/>
            <person name="Young S."/>
            <person name="Zeng Q."/>
            <person name="Chapman S."/>
            <person name="Gujja S."/>
            <person name="Saif S."/>
            <person name="Birren B."/>
        </authorList>
    </citation>
    <scope>NUCLEOTIDE SEQUENCE</scope>
    <source>
        <strain evidence="5">CBS 7841</strain>
    </source>
</reference>
<name>A0AAJ8JMR1_9TREE</name>
<dbReference type="PROSITE" id="PS50002">
    <property type="entry name" value="SH3"/>
    <property type="match status" value="1"/>
</dbReference>
<feature type="region of interest" description="Disordered" evidence="3">
    <location>
        <begin position="49"/>
        <end position="329"/>
    </location>
</feature>
<feature type="compositionally biased region" description="Polar residues" evidence="3">
    <location>
        <begin position="1128"/>
        <end position="1138"/>
    </location>
</feature>
<feature type="compositionally biased region" description="Basic and acidic residues" evidence="3">
    <location>
        <begin position="570"/>
        <end position="589"/>
    </location>
</feature>
<feature type="compositionally biased region" description="Polar residues" evidence="3">
    <location>
        <begin position="377"/>
        <end position="394"/>
    </location>
</feature>
<feature type="compositionally biased region" description="Pro residues" evidence="3">
    <location>
        <begin position="1047"/>
        <end position="1061"/>
    </location>
</feature>
<keyword evidence="6" id="KW-1185">Reference proteome</keyword>
<evidence type="ECO:0000256" key="2">
    <source>
        <dbReference type="PROSITE-ProRule" id="PRU00192"/>
    </source>
</evidence>
<feature type="region of interest" description="Disordered" evidence="3">
    <location>
        <begin position="918"/>
        <end position="1251"/>
    </location>
</feature>
<gene>
    <name evidence="5" type="ORF">L203_100264</name>
</gene>
<feature type="region of interest" description="Disordered" evidence="3">
    <location>
        <begin position="685"/>
        <end position="710"/>
    </location>
</feature>
<dbReference type="Gene3D" id="2.30.30.40">
    <property type="entry name" value="SH3 Domains"/>
    <property type="match status" value="1"/>
</dbReference>
<feature type="compositionally biased region" description="Basic and acidic residues" evidence="3">
    <location>
        <begin position="599"/>
        <end position="608"/>
    </location>
</feature>
<feature type="region of interest" description="Disordered" evidence="3">
    <location>
        <begin position="353"/>
        <end position="668"/>
    </location>
</feature>
<dbReference type="Pfam" id="PF25459">
    <property type="entry name" value="AIM3_BBC1_C"/>
    <property type="match status" value="1"/>
</dbReference>
<dbReference type="KEGG" id="cdep:91084480"/>
<reference evidence="5" key="3">
    <citation type="submission" date="2024-01" db="EMBL/GenBank/DDBJ databases">
        <authorList>
            <person name="Coelho M.A."/>
            <person name="David-Palma M."/>
            <person name="Shea T."/>
            <person name="Sun S."/>
            <person name="Cuomo C.A."/>
            <person name="Heitman J."/>
        </authorList>
    </citation>
    <scope>NUCLEOTIDE SEQUENCE</scope>
    <source>
        <strain evidence="5">CBS 7841</strain>
    </source>
</reference>
<dbReference type="Pfam" id="PF07653">
    <property type="entry name" value="SH3_2"/>
    <property type="match status" value="1"/>
</dbReference>
<keyword evidence="1 2" id="KW-0728">SH3 domain</keyword>
<feature type="compositionally biased region" description="Polar residues" evidence="3">
    <location>
        <begin position="465"/>
        <end position="483"/>
    </location>
</feature>
<dbReference type="InterPro" id="IPR001452">
    <property type="entry name" value="SH3_domain"/>
</dbReference>
<protein>
    <recommendedName>
        <fullName evidence="4">SH3 domain-containing protein</fullName>
    </recommendedName>
</protein>
<feature type="compositionally biased region" description="Basic and acidic residues" evidence="3">
    <location>
        <begin position="638"/>
        <end position="651"/>
    </location>
</feature>
<feature type="compositionally biased region" description="Low complexity" evidence="3">
    <location>
        <begin position="199"/>
        <end position="211"/>
    </location>
</feature>
<feature type="compositionally biased region" description="Polar residues" evidence="3">
    <location>
        <begin position="847"/>
        <end position="857"/>
    </location>
</feature>
<feature type="domain" description="SH3" evidence="4">
    <location>
        <begin position="5"/>
        <end position="68"/>
    </location>
</feature>
<feature type="region of interest" description="Disordered" evidence="3">
    <location>
        <begin position="738"/>
        <end position="824"/>
    </location>
</feature>
<evidence type="ECO:0000256" key="3">
    <source>
        <dbReference type="SAM" id="MobiDB-lite"/>
    </source>
</evidence>
<dbReference type="InterPro" id="IPR057402">
    <property type="entry name" value="AIM3_BBC1_C"/>
</dbReference>
<feature type="compositionally biased region" description="Basic and acidic residues" evidence="3">
    <location>
        <begin position="1066"/>
        <end position="1077"/>
    </location>
</feature>
<dbReference type="Proteomes" id="UP000094043">
    <property type="component" value="Chromosome 1"/>
</dbReference>
<feature type="compositionally biased region" description="Basic and acidic residues" evidence="3">
    <location>
        <begin position="294"/>
        <end position="317"/>
    </location>
</feature>
<feature type="compositionally biased region" description="Polar residues" evidence="3">
    <location>
        <begin position="127"/>
        <end position="140"/>
    </location>
</feature>
<organism evidence="5 6">
    <name type="scientific">Cryptococcus depauperatus CBS 7841</name>
    <dbReference type="NCBI Taxonomy" id="1295531"/>
    <lineage>
        <taxon>Eukaryota</taxon>
        <taxon>Fungi</taxon>
        <taxon>Dikarya</taxon>
        <taxon>Basidiomycota</taxon>
        <taxon>Agaricomycotina</taxon>
        <taxon>Tremellomycetes</taxon>
        <taxon>Tremellales</taxon>
        <taxon>Cryptococcaceae</taxon>
        <taxon>Cryptococcus</taxon>
    </lineage>
</organism>
<dbReference type="EMBL" id="CP143784">
    <property type="protein sequence ID" value="WVN85122.1"/>
    <property type="molecule type" value="Genomic_DNA"/>
</dbReference>
<feature type="compositionally biased region" description="Basic and acidic residues" evidence="3">
    <location>
        <begin position="738"/>
        <end position="751"/>
    </location>
</feature>
<sequence>MTTMSYPYLAKTILKYKSPHATDLSFAKGDIVRVTGPSPDDEDWLIGETLDESQSGGFPKDFVEPIEGDERTSTERTLESGSTTEEVPPSNEASTFRFVEGTSIAPSDSHSTMESDVSVNPTPPVASVTTNPDSPAQPQSMKDRLAFFQAAQNKTAPPPPIKPKPATGGLTWSQRQKLRQEQEAKEKEQAEAKGEIPLASAAVSSSESTTTNDRKSEPQDSEMSAADALTSITKGGSLKERMAALQGSGAFGGGTTAPSLPASSGKIWKRPSVPDPVPNTEEEAEGLESLVRVRSPETEDKDTLDKEAKEQSTKGEDQTEEDEEKARRAAIAARMARLGARGPMNMMASVPAIRPAKQNSADLTPLSPTEGKIEPAVTTNDGNSKESANTTEPTNADELKDDETITGLTASTGNITEEELATAAPKSVPITAMPRRTAPPRRRNPALFSASTVSPPAAQIGPLHSSDTSSEPSKLSPVTSSADPVNESMGTVEDKKTGQEVVQPQERLETFDIEGHPIPPKQTMVYNEEAPLPKSKVALEKEREDEERGAGIGGLEGAQAAGIPVTPVDATKDERLIEKQGKAEDKQQEITEFSMNDVARADGREPSKDVIVNKSGPEKVQSATLTGENSESAQNGTDEMKTVTTEPDRYCLDPNTPAKTPPVELDDSDETTLLNLKPIGLVPLHPAAEDSLDPEIEEAPAPLPRKRRMTIEDMPLDEIERKHLHDHTHEHLIDASASHADHGIQEREGEAHLTLPSERSIDKPTGFPSPSPVYTAVTMAGKTSESRGSHGRALPASTPALPPQDYEQEGRERGNPNDGDDLYFEQGQVEHEKVNIENHEPFLLSIKPSQPSAATTENDSKLPTMKTTKTPRRTTSLETSAKHTPPPMVSRLSEPAKDAAQLPAIAARMAKLGGIKLGAPPHPIKKQSDDVGVLNSTETKSENKSSIDYGHSTITPDSLKATSSEEQEKNEVEQEETPEQEAARRRATLARLRAGGALGFGMFNQVSTEEQNMEPNINERDVIEDSTQKTTETEDKDNEDQKEVPALLPPRHPPGVPPLPPVEGTDQMREEEKEDSMRQQSSSPSDEDEVPSPPPRASIPATAPMTSVMSNNAMLSRPPVPSTDKRQSLSSAEQQISSDEIPPPPPPHRHQVPKADTEGEGIPLPPPMTIGHAAGVYGKPRTSKIPEPSRTSVDQPQVSPPLSLAQSTANPSQMQEASEFSDPRPSTQYQTRRSTEVLGRPSLNRQGTRPGYDQLRGASANYGAAISRAAQGIFSQGKKGNYGDGSPENFVVTALVNARIDRPSEGWGQVIFEQEAGSIIRKYDEPRPGDIATFYDAKLKGKKGLHTYSQHVGSVEDPLVGVVSDFEERKHKLRVLQVERGIPDEVSYRCEDLKSGKIIVYRLGL</sequence>
<accession>A0AAJ8JMR1</accession>
<feature type="compositionally biased region" description="Polar residues" evidence="3">
    <location>
        <begin position="1104"/>
        <end position="1114"/>
    </location>
</feature>
<reference evidence="5" key="2">
    <citation type="journal article" date="2022" name="Elife">
        <title>Obligate sexual reproduction of a homothallic fungus closely related to the Cryptococcus pathogenic species complex.</title>
        <authorList>
            <person name="Passer A.R."/>
            <person name="Clancey S.A."/>
            <person name="Shea T."/>
            <person name="David-Palma M."/>
            <person name="Averette A.F."/>
            <person name="Boekhout T."/>
            <person name="Porcel B.M."/>
            <person name="Nowrousian M."/>
            <person name="Cuomo C.A."/>
            <person name="Sun S."/>
            <person name="Heitman J."/>
            <person name="Coelho M.A."/>
        </authorList>
    </citation>
    <scope>NUCLEOTIDE SEQUENCE</scope>
    <source>
        <strain evidence="5">CBS 7841</strain>
    </source>
</reference>
<dbReference type="RefSeq" id="XP_066065823.1">
    <property type="nucleotide sequence ID" value="XM_066209726.1"/>
</dbReference>
<feature type="compositionally biased region" description="Polar residues" evidence="3">
    <location>
        <begin position="1204"/>
        <end position="1232"/>
    </location>
</feature>
<dbReference type="SMART" id="SM00326">
    <property type="entry name" value="SH3"/>
    <property type="match status" value="1"/>
</dbReference>
<evidence type="ECO:0000313" key="5">
    <source>
        <dbReference type="EMBL" id="WVN85122.1"/>
    </source>
</evidence>
<feature type="compositionally biased region" description="Basic and acidic residues" evidence="3">
    <location>
        <begin position="1017"/>
        <end position="1043"/>
    </location>
</feature>
<proteinExistence type="predicted"/>
<feature type="compositionally biased region" description="Basic and acidic residues" evidence="3">
    <location>
        <begin position="506"/>
        <end position="515"/>
    </location>
</feature>
<dbReference type="GeneID" id="91084480"/>
<feature type="compositionally biased region" description="Polar residues" evidence="3">
    <location>
        <begin position="1004"/>
        <end position="1015"/>
    </location>
</feature>
<feature type="compositionally biased region" description="Basic and acidic residues" evidence="3">
    <location>
        <begin position="68"/>
        <end position="78"/>
    </location>
</feature>
<evidence type="ECO:0000259" key="4">
    <source>
        <dbReference type="PROSITE" id="PS50002"/>
    </source>
</evidence>
<evidence type="ECO:0000313" key="6">
    <source>
        <dbReference type="Proteomes" id="UP000094043"/>
    </source>
</evidence>
<evidence type="ECO:0000256" key="1">
    <source>
        <dbReference type="ARBA" id="ARBA00022443"/>
    </source>
</evidence>
<feature type="compositionally biased region" description="Polar residues" evidence="3">
    <location>
        <begin position="104"/>
        <end position="120"/>
    </location>
</feature>
<feature type="compositionally biased region" description="Polar residues" evidence="3">
    <location>
        <begin position="406"/>
        <end position="415"/>
    </location>
</feature>
<feature type="compositionally biased region" description="Basic and acidic residues" evidence="3">
    <location>
        <begin position="178"/>
        <end position="194"/>
    </location>
</feature>
<dbReference type="InterPro" id="IPR036028">
    <property type="entry name" value="SH3-like_dom_sf"/>
</dbReference>
<feature type="region of interest" description="Disordered" evidence="3">
    <location>
        <begin position="843"/>
        <end position="899"/>
    </location>
</feature>
<dbReference type="SUPFAM" id="SSF50044">
    <property type="entry name" value="SH3-domain"/>
    <property type="match status" value="1"/>
</dbReference>
<feature type="compositionally biased region" description="Polar residues" evidence="3">
    <location>
        <begin position="952"/>
        <end position="964"/>
    </location>
</feature>
<feature type="compositionally biased region" description="Basic and acidic residues" evidence="3">
    <location>
        <begin position="537"/>
        <end position="549"/>
    </location>
</feature>